<keyword evidence="2" id="KW-1185">Reference proteome</keyword>
<organism evidence="1 2">
    <name type="scientific">Anncaliia algerae PRA339</name>
    <dbReference type="NCBI Taxonomy" id="1288291"/>
    <lineage>
        <taxon>Eukaryota</taxon>
        <taxon>Fungi</taxon>
        <taxon>Fungi incertae sedis</taxon>
        <taxon>Microsporidia</taxon>
        <taxon>Tubulinosematoidea</taxon>
        <taxon>Tubulinosematidae</taxon>
        <taxon>Anncaliia</taxon>
    </lineage>
</organism>
<dbReference type="Proteomes" id="UP000030655">
    <property type="component" value="Unassembled WGS sequence"/>
</dbReference>
<evidence type="ECO:0000313" key="2">
    <source>
        <dbReference type="Proteomes" id="UP000030655"/>
    </source>
</evidence>
<dbReference type="OrthoDB" id="10266835at2759"/>
<dbReference type="EMBL" id="KK365220">
    <property type="protein sequence ID" value="KCZ79900.1"/>
    <property type="molecule type" value="Genomic_DNA"/>
</dbReference>
<sequence length="258" mass="30632">MELNYKKIPKQIEYLYSEDNYIFICYNNKIYTFSMDTKIYPSTEINFKVSKIRLMPKDTLVIQSLNYLYYKKINDSYLAQSKITFDKVFFSEQKIFILLKSTFYYVKNVNYSIKLRELNFSLEDFIYMKGKFFFLSEGIIYTCTWNTLKDNLTKIEYLSNIGIIGFINNPMGQLALVTEKEVIVNSENIRVFKKPEKCNKTLLTDKYMIFMTESLYIHCIKSGEFIKKFSILGKGCCINYKIKYIFVLAEALFLININ</sequence>
<evidence type="ECO:0000313" key="1">
    <source>
        <dbReference type="EMBL" id="KCZ79900.1"/>
    </source>
</evidence>
<name>A0A059EYA4_9MICR</name>
<protein>
    <submittedName>
        <fullName evidence="1">Uncharacterized protein</fullName>
    </submittedName>
</protein>
<proteinExistence type="predicted"/>
<accession>A0A059EYA4</accession>
<dbReference type="VEuPathDB" id="MicrosporidiaDB:H312_02702"/>
<reference evidence="1 2" key="2">
    <citation type="submission" date="2014-03" db="EMBL/GenBank/DDBJ databases">
        <title>The Genome Sequence of Anncaliia algerae insect isolate PRA339.</title>
        <authorList>
            <consortium name="The Broad Institute Genome Sequencing Platform"/>
            <consortium name="The Broad Institute Genome Sequencing Center for Infectious Disease"/>
            <person name="Cuomo C."/>
            <person name="Becnel J."/>
            <person name="Sanscrainte N."/>
            <person name="Walker B."/>
            <person name="Young S.K."/>
            <person name="Zeng Q."/>
            <person name="Gargeya S."/>
            <person name="Fitzgerald M."/>
            <person name="Haas B."/>
            <person name="Abouelleil A."/>
            <person name="Alvarado L."/>
            <person name="Arachchi H.M."/>
            <person name="Berlin A.M."/>
            <person name="Chapman S.B."/>
            <person name="Dewar J."/>
            <person name="Goldberg J."/>
            <person name="Griggs A."/>
            <person name="Gujja S."/>
            <person name="Hansen M."/>
            <person name="Howarth C."/>
            <person name="Imamovic A."/>
            <person name="Larimer J."/>
            <person name="McCowan C."/>
            <person name="Murphy C."/>
            <person name="Neiman D."/>
            <person name="Pearson M."/>
            <person name="Priest M."/>
            <person name="Roberts A."/>
            <person name="Saif S."/>
            <person name="Shea T."/>
            <person name="Sisk P."/>
            <person name="Sykes S."/>
            <person name="Wortman J."/>
            <person name="Nusbaum C."/>
            <person name="Birren B."/>
        </authorList>
    </citation>
    <scope>NUCLEOTIDE SEQUENCE [LARGE SCALE GENOMIC DNA]</scope>
    <source>
        <strain evidence="1 2">PRA339</strain>
    </source>
</reference>
<dbReference type="AlphaFoldDB" id="A0A059EYA4"/>
<reference evidence="2" key="1">
    <citation type="submission" date="2013-02" db="EMBL/GenBank/DDBJ databases">
        <authorList>
            <consortium name="The Broad Institute Genome Sequencing Platform"/>
            <person name="Cuomo C."/>
            <person name="Becnel J."/>
            <person name="Sanscrainte N."/>
            <person name="Walker B."/>
            <person name="Young S.K."/>
            <person name="Zeng Q."/>
            <person name="Gargeya S."/>
            <person name="Fitzgerald M."/>
            <person name="Haas B."/>
            <person name="Abouelleil A."/>
            <person name="Alvarado L."/>
            <person name="Arachchi H.M."/>
            <person name="Berlin A.M."/>
            <person name="Chapman S.B."/>
            <person name="Dewar J."/>
            <person name="Goldberg J."/>
            <person name="Griggs A."/>
            <person name="Gujja S."/>
            <person name="Hansen M."/>
            <person name="Howarth C."/>
            <person name="Imamovic A."/>
            <person name="Larimer J."/>
            <person name="McCowan C."/>
            <person name="Murphy C."/>
            <person name="Neiman D."/>
            <person name="Pearson M."/>
            <person name="Priest M."/>
            <person name="Roberts A."/>
            <person name="Saif S."/>
            <person name="Shea T."/>
            <person name="Sisk P."/>
            <person name="Sykes S."/>
            <person name="Wortman J."/>
            <person name="Nusbaum C."/>
            <person name="Birren B."/>
        </authorList>
    </citation>
    <scope>NUCLEOTIDE SEQUENCE [LARGE SCALE GENOMIC DNA]</scope>
    <source>
        <strain evidence="2">PRA339</strain>
    </source>
</reference>
<gene>
    <name evidence="1" type="ORF">H312_02702</name>
</gene>
<dbReference type="HOGENOM" id="CLU_094263_0_0_1"/>